<evidence type="ECO:0000313" key="1">
    <source>
        <dbReference type="EMBL" id="AGH43271.1"/>
    </source>
</evidence>
<dbReference type="RefSeq" id="WP_007636876.1">
    <property type="nucleotide sequence ID" value="NZ_BAES01000031.1"/>
</dbReference>
<dbReference type="Proteomes" id="UP000011864">
    <property type="component" value="Chromosome"/>
</dbReference>
<keyword evidence="2" id="KW-1185">Reference proteome</keyword>
<dbReference type="HOGENOM" id="CLU_2570710_0_0_6"/>
<name>K7A8A9_9ALTE</name>
<evidence type="ECO:0000313" key="2">
    <source>
        <dbReference type="Proteomes" id="UP000011864"/>
    </source>
</evidence>
<dbReference type="EMBL" id="CP003837">
    <property type="protein sequence ID" value="AGH43271.1"/>
    <property type="molecule type" value="Genomic_DNA"/>
</dbReference>
<organism evidence="1 2">
    <name type="scientific">Paraglaciecola psychrophila 170</name>
    <dbReference type="NCBI Taxonomy" id="1129794"/>
    <lineage>
        <taxon>Bacteria</taxon>
        <taxon>Pseudomonadati</taxon>
        <taxon>Pseudomonadota</taxon>
        <taxon>Gammaproteobacteria</taxon>
        <taxon>Alteromonadales</taxon>
        <taxon>Alteromonadaceae</taxon>
        <taxon>Paraglaciecola</taxon>
    </lineage>
</organism>
<protein>
    <submittedName>
        <fullName evidence="1">Amidohydrolase</fullName>
    </submittedName>
</protein>
<dbReference type="PATRIC" id="fig|1129794.4.peg.1152"/>
<accession>K7A8A9</accession>
<reference evidence="1 2" key="1">
    <citation type="journal article" date="2013" name="Genome Announc.">
        <title>Complete Genome Sequence of Glaciecola psychrophila Strain 170T.</title>
        <authorList>
            <person name="Yin J."/>
            <person name="Chen J."/>
            <person name="Liu G."/>
            <person name="Yu Y."/>
            <person name="Song L."/>
            <person name="Wang X."/>
            <person name="Qu X."/>
        </authorList>
    </citation>
    <scope>NUCLEOTIDE SEQUENCE [LARGE SCALE GENOMIC DNA]</scope>
    <source>
        <strain evidence="1 2">170</strain>
    </source>
</reference>
<dbReference type="GO" id="GO:0016787">
    <property type="term" value="F:hydrolase activity"/>
    <property type="evidence" value="ECO:0007669"/>
    <property type="project" value="UniProtKB-KW"/>
</dbReference>
<sequence>MAWIRLPPINHFFMPSAEGVSARVNAKTQQLAGIIKEYLGPSGRKFERDADGTPNSYILATAMNISGISCLQKHRTIKKVA</sequence>
<dbReference type="AlphaFoldDB" id="K7A8A9"/>
<dbReference type="STRING" id="1129794.C427_1162"/>
<keyword evidence="1" id="KW-0378">Hydrolase</keyword>
<gene>
    <name evidence="1" type="ORF">C427_1162</name>
</gene>
<proteinExistence type="predicted"/>
<dbReference type="KEGG" id="gps:C427_1162"/>